<gene>
    <name evidence="1" type="ORF">COT20_01235</name>
</gene>
<reference evidence="2" key="1">
    <citation type="submission" date="2017-09" db="EMBL/GenBank/DDBJ databases">
        <title>Depth-based differentiation of microbial function through sediment-hosted aquifers and enrichment of novel symbionts in the deep terrestrial subsurface.</title>
        <authorList>
            <person name="Probst A.J."/>
            <person name="Ladd B."/>
            <person name="Jarett J.K."/>
            <person name="Geller-Mcgrath D.E."/>
            <person name="Sieber C.M.K."/>
            <person name="Emerson J.B."/>
            <person name="Anantharaman K."/>
            <person name="Thomas B.C."/>
            <person name="Malmstrom R."/>
            <person name="Stieglmeier M."/>
            <person name="Klingl A."/>
            <person name="Woyke T."/>
            <person name="Ryan C.M."/>
            <person name="Banfield J.F."/>
        </authorList>
    </citation>
    <scope>NUCLEOTIDE SEQUENCE [LARGE SCALE GENOMIC DNA]</scope>
</reference>
<protein>
    <submittedName>
        <fullName evidence="1">Uncharacterized protein</fullName>
    </submittedName>
</protein>
<evidence type="ECO:0000313" key="1">
    <source>
        <dbReference type="EMBL" id="PIU15859.1"/>
    </source>
</evidence>
<dbReference type="AlphaFoldDB" id="A0A2M6XUM9"/>
<evidence type="ECO:0000313" key="2">
    <source>
        <dbReference type="Proteomes" id="UP000229784"/>
    </source>
</evidence>
<sequence length="109" mass="12565">MTQNTLQNTLSEEQTILQNIEVQAKKLGILLHDSTIPQEIKQAWLSLLPSMSINQIDKFLNILEAKYLDEQTKGIDKKFKSELAAIVKKFQKQENKSKQELLKKIKAIK</sequence>
<comment type="caution">
    <text evidence="1">The sequence shown here is derived from an EMBL/GenBank/DDBJ whole genome shotgun (WGS) entry which is preliminary data.</text>
</comment>
<accession>A0A2M6XUM9</accession>
<organism evidence="1 2">
    <name type="scientific">bacterium (Candidatus Gribaldobacteria) CG08_land_8_20_14_0_20_39_15</name>
    <dbReference type="NCBI Taxonomy" id="2014273"/>
    <lineage>
        <taxon>Bacteria</taxon>
        <taxon>Candidatus Gribaldobacteria</taxon>
    </lineage>
</organism>
<name>A0A2M6XUM9_9BACT</name>
<dbReference type="EMBL" id="PEXQ01000030">
    <property type="protein sequence ID" value="PIU15859.1"/>
    <property type="molecule type" value="Genomic_DNA"/>
</dbReference>
<dbReference type="Proteomes" id="UP000229784">
    <property type="component" value="Unassembled WGS sequence"/>
</dbReference>
<proteinExistence type="predicted"/>